<evidence type="ECO:0000313" key="3">
    <source>
        <dbReference type="Proteomes" id="UP000827092"/>
    </source>
</evidence>
<evidence type="ECO:0000256" key="1">
    <source>
        <dbReference type="SAM" id="MobiDB-lite"/>
    </source>
</evidence>
<gene>
    <name evidence="2" type="ORF">JTE90_005604</name>
</gene>
<dbReference type="Proteomes" id="UP000827092">
    <property type="component" value="Unassembled WGS sequence"/>
</dbReference>
<name>A0AAV6TFI0_9ARAC</name>
<accession>A0AAV6TFI0</accession>
<dbReference type="AlphaFoldDB" id="A0AAV6TFI0"/>
<sequence length="116" mass="12518">MPPRSGLCSSNDRPRGASPGNQNFWVPGGSMVAKLKLKGIDGGSPPSNGACVHLTQRSKPTRNGKRPFEPLSVLGIGRLHYSAMNEEISSQRESSSRVDLGPLALVHTTTARRYYD</sequence>
<proteinExistence type="predicted"/>
<organism evidence="2 3">
    <name type="scientific">Oedothorax gibbosus</name>
    <dbReference type="NCBI Taxonomy" id="931172"/>
    <lineage>
        <taxon>Eukaryota</taxon>
        <taxon>Metazoa</taxon>
        <taxon>Ecdysozoa</taxon>
        <taxon>Arthropoda</taxon>
        <taxon>Chelicerata</taxon>
        <taxon>Arachnida</taxon>
        <taxon>Araneae</taxon>
        <taxon>Araneomorphae</taxon>
        <taxon>Entelegynae</taxon>
        <taxon>Araneoidea</taxon>
        <taxon>Linyphiidae</taxon>
        <taxon>Erigoninae</taxon>
        <taxon>Oedothorax</taxon>
    </lineage>
</organism>
<comment type="caution">
    <text evidence="2">The sequence shown here is derived from an EMBL/GenBank/DDBJ whole genome shotgun (WGS) entry which is preliminary data.</text>
</comment>
<reference evidence="2 3" key="1">
    <citation type="journal article" date="2022" name="Nat. Ecol. Evol.">
        <title>A masculinizing supergene underlies an exaggerated male reproductive morph in a spider.</title>
        <authorList>
            <person name="Hendrickx F."/>
            <person name="De Corte Z."/>
            <person name="Sonet G."/>
            <person name="Van Belleghem S.M."/>
            <person name="Kostlbacher S."/>
            <person name="Vangestel C."/>
        </authorList>
    </citation>
    <scope>NUCLEOTIDE SEQUENCE [LARGE SCALE GENOMIC DNA]</scope>
    <source>
        <strain evidence="2">W744_W776</strain>
    </source>
</reference>
<keyword evidence="3" id="KW-1185">Reference proteome</keyword>
<evidence type="ECO:0000313" key="2">
    <source>
        <dbReference type="EMBL" id="KAG8170558.1"/>
    </source>
</evidence>
<feature type="region of interest" description="Disordered" evidence="1">
    <location>
        <begin position="1"/>
        <end position="25"/>
    </location>
</feature>
<protein>
    <submittedName>
        <fullName evidence="2">Uncharacterized protein</fullName>
    </submittedName>
</protein>
<dbReference type="EMBL" id="JAFNEN010005217">
    <property type="protein sequence ID" value="KAG8170558.1"/>
    <property type="molecule type" value="Genomic_DNA"/>
</dbReference>